<proteinExistence type="predicted"/>
<evidence type="ECO:0000313" key="3">
    <source>
        <dbReference type="Proteomes" id="UP001240236"/>
    </source>
</evidence>
<protein>
    <recommendedName>
        <fullName evidence="4">Lipoprotein</fullName>
    </recommendedName>
</protein>
<keyword evidence="3" id="KW-1185">Reference proteome</keyword>
<feature type="chain" id="PRO_5042181486" description="Lipoprotein" evidence="1">
    <location>
        <begin position="34"/>
        <end position="177"/>
    </location>
</feature>
<dbReference type="RefSeq" id="WP_307241360.1">
    <property type="nucleotide sequence ID" value="NZ_JAUSUZ010000001.1"/>
</dbReference>
<evidence type="ECO:0000313" key="2">
    <source>
        <dbReference type="EMBL" id="MDQ0367364.1"/>
    </source>
</evidence>
<comment type="caution">
    <text evidence="2">The sequence shown here is derived from an EMBL/GenBank/DDBJ whole genome shotgun (WGS) entry which is preliminary data.</text>
</comment>
<sequence length="177" mass="18784">MRTPRMVSITAVLTSLLLLAAGCGGGASPSAWASAVCQALGPWRTEISTLADRTNQQMSAETTPSAAQENLARLFQGARDASEAARQGVERAGVPDVENGESVAQGFLTSLDGVRAAYDNAHRAIIALDTTQADAFYTGVEQVVSTLDTEYDRTALDTSSLQSEELREAFDQVPECR</sequence>
<name>A0AAE3W236_9ACTN</name>
<reference evidence="2 3" key="1">
    <citation type="submission" date="2023-07" db="EMBL/GenBank/DDBJ databases">
        <title>Sequencing the genomes of 1000 actinobacteria strains.</title>
        <authorList>
            <person name="Klenk H.-P."/>
        </authorList>
    </citation>
    <scope>NUCLEOTIDE SEQUENCE [LARGE SCALE GENOMIC DNA]</scope>
    <source>
        <strain evidence="2 3">DSM 44709</strain>
    </source>
</reference>
<accession>A0AAE3W236</accession>
<dbReference type="PROSITE" id="PS51257">
    <property type="entry name" value="PROKAR_LIPOPROTEIN"/>
    <property type="match status" value="1"/>
</dbReference>
<evidence type="ECO:0000256" key="1">
    <source>
        <dbReference type="SAM" id="SignalP"/>
    </source>
</evidence>
<evidence type="ECO:0008006" key="4">
    <source>
        <dbReference type="Google" id="ProtNLM"/>
    </source>
</evidence>
<dbReference type="AlphaFoldDB" id="A0AAE3W236"/>
<organism evidence="2 3">
    <name type="scientific">Catenuloplanes indicus</name>
    <dbReference type="NCBI Taxonomy" id="137267"/>
    <lineage>
        <taxon>Bacteria</taxon>
        <taxon>Bacillati</taxon>
        <taxon>Actinomycetota</taxon>
        <taxon>Actinomycetes</taxon>
        <taxon>Micromonosporales</taxon>
        <taxon>Micromonosporaceae</taxon>
        <taxon>Catenuloplanes</taxon>
    </lineage>
</organism>
<feature type="signal peptide" evidence="1">
    <location>
        <begin position="1"/>
        <end position="33"/>
    </location>
</feature>
<dbReference type="EMBL" id="JAUSUZ010000001">
    <property type="protein sequence ID" value="MDQ0367364.1"/>
    <property type="molecule type" value="Genomic_DNA"/>
</dbReference>
<keyword evidence="1" id="KW-0732">Signal</keyword>
<gene>
    <name evidence="2" type="ORF">J2S42_004033</name>
</gene>
<dbReference type="Proteomes" id="UP001240236">
    <property type="component" value="Unassembled WGS sequence"/>
</dbReference>